<dbReference type="Gene3D" id="2.40.10.10">
    <property type="entry name" value="Trypsin-like serine proteases"/>
    <property type="match status" value="1"/>
</dbReference>
<name>A0A2C9LRI8_BIOGL</name>
<evidence type="ECO:0000313" key="1">
    <source>
        <dbReference type="EnsemblMetazoa" id="BGLB034168-PA"/>
    </source>
</evidence>
<organism evidence="1 2">
    <name type="scientific">Biomphalaria glabrata</name>
    <name type="common">Bloodfluke planorb</name>
    <name type="synonym">Freshwater snail</name>
    <dbReference type="NCBI Taxonomy" id="6526"/>
    <lineage>
        <taxon>Eukaryota</taxon>
        <taxon>Metazoa</taxon>
        <taxon>Spiralia</taxon>
        <taxon>Lophotrochozoa</taxon>
        <taxon>Mollusca</taxon>
        <taxon>Gastropoda</taxon>
        <taxon>Heterobranchia</taxon>
        <taxon>Euthyneura</taxon>
        <taxon>Panpulmonata</taxon>
        <taxon>Hygrophila</taxon>
        <taxon>Lymnaeoidea</taxon>
        <taxon>Planorbidae</taxon>
        <taxon>Biomphalaria</taxon>
    </lineage>
</organism>
<dbReference type="InterPro" id="IPR043504">
    <property type="entry name" value="Peptidase_S1_PA_chymotrypsin"/>
</dbReference>
<dbReference type="InterPro" id="IPR009003">
    <property type="entry name" value="Peptidase_S1_PA"/>
</dbReference>
<evidence type="ECO:0008006" key="3">
    <source>
        <dbReference type="Google" id="ProtNLM"/>
    </source>
</evidence>
<reference evidence="1" key="1">
    <citation type="submission" date="2020-05" db="UniProtKB">
        <authorList>
            <consortium name="EnsemblMetazoa"/>
        </authorList>
    </citation>
    <scope>IDENTIFICATION</scope>
    <source>
        <strain evidence="1">BB02</strain>
    </source>
</reference>
<sequence>MDFFRRLMNRVFSFFGIKQTKTCQEKHQHFIGVQDVVDRFPEEYKTDEDLLNLVKHMCDLTVHIQISKGESGFLHGTGFIQRVRTARGIKCPDRNCSLRGKSHAWVVVTVTTVYHVVETQGYAELAEITLNFDQDVPPSPSCRGCKLLESDKETDHYDWCAVECESHELDLEEKLKSCISSLEKLQSATYERYKGADPRLVVVVGHPHGGPKKVTFGKWTKKDILKEIRSNQDWCRYVHTSATCPGSSGSPVFILGQPLCGYGYWFGHPHNHSGRAPDDSLAFTSIGSELSQ</sequence>
<dbReference type="AlphaFoldDB" id="A0A2C9LRI8"/>
<dbReference type="EnsemblMetazoa" id="BGLB034168-RA">
    <property type="protein sequence ID" value="BGLB034168-PA"/>
    <property type="gene ID" value="BGLB034168"/>
</dbReference>
<dbReference type="RefSeq" id="XP_013061560.2">
    <property type="nucleotide sequence ID" value="XM_013206106.2"/>
</dbReference>
<dbReference type="KEGG" id="bgt:106050991"/>
<protein>
    <recommendedName>
        <fullName evidence="3">Peptidase S1 domain-containing protein</fullName>
    </recommendedName>
</protein>
<accession>A0A2C9LRI8</accession>
<proteinExistence type="predicted"/>
<dbReference type="Proteomes" id="UP000076420">
    <property type="component" value="Unassembled WGS sequence"/>
</dbReference>
<evidence type="ECO:0000313" key="2">
    <source>
        <dbReference type="Proteomes" id="UP000076420"/>
    </source>
</evidence>
<dbReference type="OrthoDB" id="10292329at2759"/>
<dbReference type="VEuPathDB" id="VectorBase:BGLAX_042339"/>
<gene>
    <name evidence="1" type="primary">106050991</name>
</gene>
<dbReference type="Pfam" id="PF13365">
    <property type="entry name" value="Trypsin_2"/>
    <property type="match status" value="1"/>
</dbReference>
<dbReference type="SUPFAM" id="SSF50494">
    <property type="entry name" value="Trypsin-like serine proteases"/>
    <property type="match status" value="1"/>
</dbReference>
<dbReference type="VEuPathDB" id="VectorBase:BGLB034168"/>